<feature type="site" description="Important for catalysis" evidence="8">
    <location>
        <position position="169"/>
    </location>
</feature>
<comment type="catalytic activity">
    <reaction evidence="4">
        <text>L-glutamate + NADP(+) + H2O = 2-oxoglutarate + NH4(+) + NADPH + H(+)</text>
        <dbReference type="Rhea" id="RHEA:11612"/>
        <dbReference type="ChEBI" id="CHEBI:15377"/>
        <dbReference type="ChEBI" id="CHEBI:15378"/>
        <dbReference type="ChEBI" id="CHEBI:16810"/>
        <dbReference type="ChEBI" id="CHEBI:28938"/>
        <dbReference type="ChEBI" id="CHEBI:29985"/>
        <dbReference type="ChEBI" id="CHEBI:57783"/>
        <dbReference type="ChEBI" id="CHEBI:58349"/>
        <dbReference type="EC" id="1.4.1.4"/>
    </reaction>
</comment>
<dbReference type="NCBIfam" id="NF006929">
    <property type="entry name" value="PRK09414.1"/>
    <property type="match status" value="1"/>
</dbReference>
<dbReference type="AlphaFoldDB" id="F7ZER6"/>
<dbReference type="Gene3D" id="3.40.50.720">
    <property type="entry name" value="NAD(P)-binding Rossmann-like Domain"/>
    <property type="match status" value="1"/>
</dbReference>
<dbReference type="SUPFAM" id="SSF53223">
    <property type="entry name" value="Aminoacid dehydrogenase-like, N-terminal domain"/>
    <property type="match status" value="1"/>
</dbReference>
<dbReference type="Pfam" id="PF02812">
    <property type="entry name" value="ELFV_dehydrog_N"/>
    <property type="match status" value="1"/>
</dbReference>
<dbReference type="Proteomes" id="UP000001353">
    <property type="component" value="Chromosome"/>
</dbReference>
<sequence>MTDRHQLTKEFIGQITARNPNEPEFLQAVSDVTQDVITIEKNNSDWAAAKVMERLTEPDRVISFRITWLDDAGMVRINRGWRVQTSNAIGPYKGGLRFHPSVTPSILKFLGFEQVFKNALTGPPLGGAKGGSDFDPAGRSDAEIMRFCQAFMSELVRYIGPDIDIPAGDINVGTREIGWLFGAYKKMSGAFHGALTGKAQSFGGSAMRSEATGYGLIYFVQAMLSQANRSLEGTRIAISGKGNVASHAAEKAICEGAHVVSLSDTTGTLLALDSMSLDAVAWVQARKAAGEDIAQPLQHLGLEFIEGALPWGTTDYDIALPCATQNEVDEAAAKDICDAGACLLAEGANMPLESQALAQIRKAGLIYAPGKASNAGGVAISGLEMSQNAHRRFSTAEEVDASLKSLMRGIHDRILAEEDGSTITDYARSANVAAYRRVADAVSAMGAM</sequence>
<dbReference type="RefSeq" id="WP_013960091.1">
    <property type="nucleotide sequence ID" value="NC_015730.1"/>
</dbReference>
<feature type="binding site" evidence="7">
    <location>
        <position position="243"/>
    </location>
    <ligand>
        <name>NAD(+)</name>
        <dbReference type="ChEBI" id="CHEBI:57540"/>
    </ligand>
</feature>
<feature type="binding site" evidence="7">
    <location>
        <position position="381"/>
    </location>
    <ligand>
        <name>substrate</name>
    </ligand>
</feature>
<dbReference type="InterPro" id="IPR050724">
    <property type="entry name" value="Glu_Leu_Phe_Val_DH"/>
</dbReference>
<dbReference type="GO" id="GO:0000166">
    <property type="term" value="F:nucleotide binding"/>
    <property type="evidence" value="ECO:0007669"/>
    <property type="project" value="UniProtKB-KW"/>
</dbReference>
<comment type="subunit">
    <text evidence="2">Homohexamer.</text>
</comment>
<evidence type="ECO:0000256" key="9">
    <source>
        <dbReference type="RuleBase" id="RU004417"/>
    </source>
</evidence>
<evidence type="ECO:0000256" key="8">
    <source>
        <dbReference type="PIRSR" id="PIRSR000185-3"/>
    </source>
</evidence>
<dbReference type="OrthoDB" id="9803297at2"/>
<feature type="active site" description="Proton donor" evidence="6">
    <location>
        <position position="129"/>
    </location>
</feature>
<evidence type="ECO:0000313" key="12">
    <source>
        <dbReference type="Proteomes" id="UP000001353"/>
    </source>
</evidence>
<evidence type="ECO:0000256" key="7">
    <source>
        <dbReference type="PIRSR" id="PIRSR000185-2"/>
    </source>
</evidence>
<dbReference type="Gene3D" id="3.40.50.10860">
    <property type="entry name" value="Leucine Dehydrogenase, chain A, domain 1"/>
    <property type="match status" value="1"/>
</dbReference>
<dbReference type="STRING" id="391595.RLO149_c001150"/>
<dbReference type="InterPro" id="IPR046346">
    <property type="entry name" value="Aminoacid_DH-like_N_sf"/>
</dbReference>
<dbReference type="FunFam" id="3.40.50.10860:FF:000002">
    <property type="entry name" value="Glutamate dehydrogenase"/>
    <property type="match status" value="1"/>
</dbReference>
<comment type="similarity">
    <text evidence="1 5 9">Belongs to the Glu/Leu/Phe/Val dehydrogenases family.</text>
</comment>
<dbReference type="HOGENOM" id="CLU_025763_2_1_5"/>
<dbReference type="EMBL" id="CP002623">
    <property type="protein sequence ID" value="AEI92147.1"/>
    <property type="molecule type" value="Genomic_DNA"/>
</dbReference>
<dbReference type="GO" id="GO:0006537">
    <property type="term" value="P:glutamate biosynthetic process"/>
    <property type="evidence" value="ECO:0007669"/>
    <property type="project" value="TreeGrafter"/>
</dbReference>
<feature type="binding site" evidence="7">
    <location>
        <position position="93"/>
    </location>
    <ligand>
        <name>substrate</name>
    </ligand>
</feature>
<dbReference type="InterPro" id="IPR014362">
    <property type="entry name" value="Glu_DH"/>
</dbReference>
<organism evidence="11 12">
    <name type="scientific">Roseobacter litoralis (strain ATCC 49566 / DSM 6996 / JCM 21268 / NBRC 15278 / OCh 149)</name>
    <dbReference type="NCBI Taxonomy" id="391595"/>
    <lineage>
        <taxon>Bacteria</taxon>
        <taxon>Pseudomonadati</taxon>
        <taxon>Pseudomonadota</taxon>
        <taxon>Alphaproteobacteria</taxon>
        <taxon>Rhodobacterales</taxon>
        <taxon>Roseobacteraceae</taxon>
        <taxon>Roseobacter</taxon>
    </lineage>
</organism>
<dbReference type="KEGG" id="rli:RLO149_c001150"/>
<protein>
    <recommendedName>
        <fullName evidence="5">Glutamate dehydrogenase</fullName>
    </recommendedName>
</protein>
<dbReference type="SUPFAM" id="SSF51735">
    <property type="entry name" value="NAD(P)-binding Rossmann-fold domains"/>
    <property type="match status" value="1"/>
</dbReference>
<feature type="domain" description="Glutamate/phenylalanine/leucine/valine/L-tryptophan dehydrogenase C-terminal" evidence="10">
    <location>
        <begin position="205"/>
        <end position="446"/>
    </location>
</feature>
<proteinExistence type="inferred from homology"/>
<dbReference type="GO" id="GO:0004354">
    <property type="term" value="F:glutamate dehydrogenase (NADP+) activity"/>
    <property type="evidence" value="ECO:0007669"/>
    <property type="project" value="UniProtKB-EC"/>
</dbReference>
<dbReference type="InterPro" id="IPR036291">
    <property type="entry name" value="NAD(P)-bd_dom_sf"/>
</dbReference>
<dbReference type="PANTHER" id="PTHR43571">
    <property type="entry name" value="NADP-SPECIFIC GLUTAMATE DEHYDROGENASE 1-RELATED"/>
    <property type="match status" value="1"/>
</dbReference>
<evidence type="ECO:0000256" key="4">
    <source>
        <dbReference type="ARBA" id="ARBA00048584"/>
    </source>
</evidence>
<evidence type="ECO:0000256" key="5">
    <source>
        <dbReference type="PIRNR" id="PIRNR000185"/>
    </source>
</evidence>
<feature type="binding site" evidence="7">
    <location>
        <position position="168"/>
    </location>
    <ligand>
        <name>substrate</name>
    </ligand>
</feature>
<dbReference type="FunFam" id="3.40.50.720:FF:000030">
    <property type="entry name" value="Glutamate dehydrogenase"/>
    <property type="match status" value="1"/>
</dbReference>
<gene>
    <name evidence="11" type="primary">gdhA</name>
    <name evidence="11" type="ordered locus">RLO149_c001150</name>
</gene>
<dbReference type="GO" id="GO:0005829">
    <property type="term" value="C:cytosol"/>
    <property type="evidence" value="ECO:0007669"/>
    <property type="project" value="TreeGrafter"/>
</dbReference>
<dbReference type="InterPro" id="IPR006095">
    <property type="entry name" value="Glu/Leu/Phe/Val/Trp_DH"/>
</dbReference>
<evidence type="ECO:0000256" key="2">
    <source>
        <dbReference type="ARBA" id="ARBA00011643"/>
    </source>
</evidence>
<evidence type="ECO:0000259" key="10">
    <source>
        <dbReference type="SMART" id="SM00839"/>
    </source>
</evidence>
<reference evidence="11 12" key="1">
    <citation type="journal article" date="2011" name="BMC Genomics">
        <title>Comparative genome analysis and genome-guided physiological analysis of Roseobacter litoralis.</title>
        <authorList>
            <person name="Kalhoefer D."/>
            <person name="Thole S."/>
            <person name="Voget S."/>
            <person name="Lehmann R."/>
            <person name="Liesegang H."/>
            <person name="Wollher A."/>
            <person name="Daniel R."/>
            <person name="Simon M."/>
            <person name="Brinkhoff T."/>
        </authorList>
    </citation>
    <scope>NUCLEOTIDE SEQUENCE [LARGE SCALE GENOMIC DNA]</scope>
    <source>
        <strain evidence="12">ATCC 49566 / DSM 6996 / JCM 21268 / NBRC 15278 / OCh 149</strain>
    </source>
</reference>
<keyword evidence="7" id="KW-0547">Nucleotide-binding</keyword>
<feature type="binding site" evidence="7">
    <location>
        <position position="117"/>
    </location>
    <ligand>
        <name>substrate</name>
    </ligand>
</feature>
<feature type="binding site" evidence="7">
    <location>
        <position position="114"/>
    </location>
    <ligand>
        <name>substrate</name>
    </ligand>
</feature>
<dbReference type="SMART" id="SM00839">
    <property type="entry name" value="ELFV_dehydrog"/>
    <property type="match status" value="1"/>
</dbReference>
<dbReference type="PRINTS" id="PR00082">
    <property type="entry name" value="GLFDHDRGNASE"/>
</dbReference>
<keyword evidence="12" id="KW-1185">Reference proteome</keyword>
<dbReference type="InterPro" id="IPR006097">
    <property type="entry name" value="Glu/Leu/Phe/Val/Trp_DH_dimer"/>
</dbReference>
<dbReference type="PANTHER" id="PTHR43571:SF1">
    <property type="entry name" value="NADP-SPECIFIC GLUTAMATE DEHYDROGENASE 1-RELATED"/>
    <property type="match status" value="1"/>
</dbReference>
<keyword evidence="7" id="KW-0520">NAD</keyword>
<dbReference type="eggNOG" id="COG0334">
    <property type="taxonomic scope" value="Bacteria"/>
</dbReference>
<evidence type="ECO:0000256" key="1">
    <source>
        <dbReference type="ARBA" id="ARBA00006382"/>
    </source>
</evidence>
<evidence type="ECO:0000256" key="6">
    <source>
        <dbReference type="PIRSR" id="PIRSR000185-1"/>
    </source>
</evidence>
<dbReference type="InterPro" id="IPR006096">
    <property type="entry name" value="Glu/Leu/Phe/Val/Trp_DH_C"/>
</dbReference>
<feature type="binding site" evidence="7">
    <location>
        <position position="212"/>
    </location>
    <ligand>
        <name>NAD(+)</name>
        <dbReference type="ChEBI" id="CHEBI:57540"/>
    </ligand>
</feature>
<accession>F7ZER6</accession>
<dbReference type="PIRSF" id="PIRSF000185">
    <property type="entry name" value="Glu_DH"/>
    <property type="match status" value="1"/>
</dbReference>
<keyword evidence="3 5" id="KW-0560">Oxidoreductase</keyword>
<dbReference type="Pfam" id="PF00208">
    <property type="entry name" value="ELFV_dehydrog"/>
    <property type="match status" value="1"/>
</dbReference>
<evidence type="ECO:0000313" key="11">
    <source>
        <dbReference type="EMBL" id="AEI92147.1"/>
    </source>
</evidence>
<name>F7ZER6_ROSLO</name>
<evidence type="ECO:0000256" key="3">
    <source>
        <dbReference type="ARBA" id="ARBA00023002"/>
    </source>
</evidence>
<dbReference type="Gene3D" id="1.10.285.10">
    <property type="entry name" value="Glutamate Dehydrogenase, chain A, domain 3"/>
    <property type="match status" value="2"/>
</dbReference>